<evidence type="ECO:0000313" key="3">
    <source>
        <dbReference type="Proteomes" id="UP000663887"/>
    </source>
</evidence>
<accession>A0A816SIA7</accession>
<proteinExistence type="predicted"/>
<keyword evidence="1" id="KW-0732">Signal</keyword>
<feature type="chain" id="PRO_5032280047" description="Secreted protein" evidence="1">
    <location>
        <begin position="20"/>
        <end position="214"/>
    </location>
</feature>
<evidence type="ECO:0000256" key="1">
    <source>
        <dbReference type="SAM" id="SignalP"/>
    </source>
</evidence>
<evidence type="ECO:0008006" key="4">
    <source>
        <dbReference type="Google" id="ProtNLM"/>
    </source>
</evidence>
<dbReference type="AlphaFoldDB" id="A0A816SIA7"/>
<organism evidence="2 3">
    <name type="scientific">Rotaria magnacalcarata</name>
    <dbReference type="NCBI Taxonomy" id="392030"/>
    <lineage>
        <taxon>Eukaryota</taxon>
        <taxon>Metazoa</taxon>
        <taxon>Spiralia</taxon>
        <taxon>Gnathifera</taxon>
        <taxon>Rotifera</taxon>
        <taxon>Eurotatoria</taxon>
        <taxon>Bdelloidea</taxon>
        <taxon>Philodinida</taxon>
        <taxon>Philodinidae</taxon>
        <taxon>Rotaria</taxon>
    </lineage>
</organism>
<protein>
    <recommendedName>
        <fullName evidence="4">Secreted protein</fullName>
    </recommendedName>
</protein>
<name>A0A816SIA7_9BILA</name>
<feature type="signal peptide" evidence="1">
    <location>
        <begin position="1"/>
        <end position="19"/>
    </location>
</feature>
<dbReference type="EMBL" id="CAJNRG010005969">
    <property type="protein sequence ID" value="CAF2081518.1"/>
    <property type="molecule type" value="Genomic_DNA"/>
</dbReference>
<comment type="caution">
    <text evidence="2">The sequence shown here is derived from an EMBL/GenBank/DDBJ whole genome shotgun (WGS) entry which is preliminary data.</text>
</comment>
<evidence type="ECO:0000313" key="2">
    <source>
        <dbReference type="EMBL" id="CAF2081518.1"/>
    </source>
</evidence>
<sequence length="214" mass="24290">MLTTVILCILLTFINQLNGRVFHTREDSLTIMREKCAKNPYEEDCIRVKQQMEDLLRKCSAMATPVSACSDVKSKFCAIWSTELYCFISNNGGGGSQVTTKSPSWNTDPDWNQIPYDSYELKSRGDYCVTHQSEQKCRNLLGALKARYDECSKRPKTDASCQSFKVSLCSAFPNFSPCLNGSSGKRRQATQLENSLRKRLQVRSYKDNKNKCSN</sequence>
<dbReference type="Proteomes" id="UP000663887">
    <property type="component" value="Unassembled WGS sequence"/>
</dbReference>
<reference evidence="2" key="1">
    <citation type="submission" date="2021-02" db="EMBL/GenBank/DDBJ databases">
        <authorList>
            <person name="Nowell W R."/>
        </authorList>
    </citation>
    <scope>NUCLEOTIDE SEQUENCE</scope>
</reference>
<gene>
    <name evidence="2" type="ORF">XDN619_LOCUS14852</name>
</gene>